<evidence type="ECO:0000313" key="2">
    <source>
        <dbReference type="EMBL" id="GAA4695118.1"/>
    </source>
</evidence>
<proteinExistence type="predicted"/>
<comment type="caution">
    <text evidence="2">The sequence shown here is derived from an EMBL/GenBank/DDBJ whole genome shotgun (WGS) entry which is preliminary data.</text>
</comment>
<feature type="transmembrane region" description="Helical" evidence="1">
    <location>
        <begin position="79"/>
        <end position="104"/>
    </location>
</feature>
<protein>
    <recommendedName>
        <fullName evidence="4">Vitamin K epoxide reductase domain-containing protein</fullName>
    </recommendedName>
</protein>
<dbReference type="RefSeq" id="WP_345519481.1">
    <property type="nucleotide sequence ID" value="NZ_BAABKM010000002.1"/>
</dbReference>
<dbReference type="EMBL" id="BAABKM010000002">
    <property type="protein sequence ID" value="GAA4695118.1"/>
    <property type="molecule type" value="Genomic_DNA"/>
</dbReference>
<keyword evidence="1" id="KW-0812">Transmembrane</keyword>
<keyword evidence="1" id="KW-0472">Membrane</keyword>
<accession>A0ABP8WXC6</accession>
<keyword evidence="3" id="KW-1185">Reference proteome</keyword>
<name>A0ABP8WXC6_9ACTN</name>
<evidence type="ECO:0000313" key="3">
    <source>
        <dbReference type="Proteomes" id="UP001499974"/>
    </source>
</evidence>
<organism evidence="2 3">
    <name type="scientific">Nocardioides conyzicola</name>
    <dbReference type="NCBI Taxonomy" id="1651781"/>
    <lineage>
        <taxon>Bacteria</taxon>
        <taxon>Bacillati</taxon>
        <taxon>Actinomycetota</taxon>
        <taxon>Actinomycetes</taxon>
        <taxon>Propionibacteriales</taxon>
        <taxon>Nocardioidaceae</taxon>
        <taxon>Nocardioides</taxon>
    </lineage>
</organism>
<evidence type="ECO:0008006" key="4">
    <source>
        <dbReference type="Google" id="ProtNLM"/>
    </source>
</evidence>
<sequence>MTTTPTPAPVPTTAPSSASSAVAGVLFGLAVVLGVVAVVYLALVLSDVPNSTVVCGNSDSSMGECLLASQISRTERIEAWSMGLSLMAGAAASVAAGVVSLVVLRRR</sequence>
<dbReference type="Proteomes" id="UP001499974">
    <property type="component" value="Unassembled WGS sequence"/>
</dbReference>
<reference evidence="3" key="1">
    <citation type="journal article" date="2019" name="Int. J. Syst. Evol. Microbiol.">
        <title>The Global Catalogue of Microorganisms (GCM) 10K type strain sequencing project: providing services to taxonomists for standard genome sequencing and annotation.</title>
        <authorList>
            <consortium name="The Broad Institute Genomics Platform"/>
            <consortium name="The Broad Institute Genome Sequencing Center for Infectious Disease"/>
            <person name="Wu L."/>
            <person name="Ma J."/>
        </authorList>
    </citation>
    <scope>NUCLEOTIDE SEQUENCE [LARGE SCALE GENOMIC DNA]</scope>
    <source>
        <strain evidence="3">JCM 18531</strain>
    </source>
</reference>
<keyword evidence="1" id="KW-1133">Transmembrane helix</keyword>
<evidence type="ECO:0000256" key="1">
    <source>
        <dbReference type="SAM" id="Phobius"/>
    </source>
</evidence>
<feature type="transmembrane region" description="Helical" evidence="1">
    <location>
        <begin position="21"/>
        <end position="43"/>
    </location>
</feature>
<gene>
    <name evidence="2" type="ORF">GCM10023349_07870</name>
</gene>